<dbReference type="Proteomes" id="UP000033047">
    <property type="component" value="Unassembled WGS sequence"/>
</dbReference>
<evidence type="ECO:0000256" key="2">
    <source>
        <dbReference type="ARBA" id="ARBA00022517"/>
    </source>
</evidence>
<evidence type="ECO:0000256" key="9">
    <source>
        <dbReference type="ARBA" id="ARBA00023134"/>
    </source>
</evidence>
<dbReference type="GO" id="GO:0005737">
    <property type="term" value="C:cytoplasm"/>
    <property type="evidence" value="ECO:0007669"/>
    <property type="project" value="UniProtKB-SubCell"/>
</dbReference>
<feature type="domain" description="EngC GTPase" evidence="11">
    <location>
        <begin position="109"/>
        <end position="256"/>
    </location>
</feature>
<feature type="binding site" evidence="10">
    <location>
        <position position="288"/>
    </location>
    <ligand>
        <name>Zn(2+)</name>
        <dbReference type="ChEBI" id="CHEBI:29105"/>
    </ligand>
</feature>
<name>A0A0F5J5V3_9BACT</name>
<dbReference type="Gene3D" id="2.40.50.140">
    <property type="entry name" value="Nucleic acid-binding proteins"/>
    <property type="match status" value="1"/>
</dbReference>
<evidence type="ECO:0000256" key="6">
    <source>
        <dbReference type="ARBA" id="ARBA00022801"/>
    </source>
</evidence>
<dbReference type="STRING" id="927665.HMPREF1535_03507"/>
<dbReference type="PROSITE" id="PS51721">
    <property type="entry name" value="G_CP"/>
    <property type="match status" value="1"/>
</dbReference>
<evidence type="ECO:0000256" key="10">
    <source>
        <dbReference type="HAMAP-Rule" id="MF_01820"/>
    </source>
</evidence>
<dbReference type="InterPro" id="IPR012340">
    <property type="entry name" value="NA-bd_OB-fold"/>
</dbReference>
<evidence type="ECO:0000256" key="3">
    <source>
        <dbReference type="ARBA" id="ARBA00022723"/>
    </source>
</evidence>
<evidence type="ECO:0000256" key="7">
    <source>
        <dbReference type="ARBA" id="ARBA00022833"/>
    </source>
</evidence>
<dbReference type="PANTHER" id="PTHR32120">
    <property type="entry name" value="SMALL RIBOSOMAL SUBUNIT BIOGENESIS GTPASE RSGA"/>
    <property type="match status" value="1"/>
</dbReference>
<proteinExistence type="inferred from homology"/>
<dbReference type="SUPFAM" id="SSF50249">
    <property type="entry name" value="Nucleic acid-binding proteins"/>
    <property type="match status" value="1"/>
</dbReference>
<evidence type="ECO:0000256" key="8">
    <source>
        <dbReference type="ARBA" id="ARBA00022884"/>
    </source>
</evidence>
<evidence type="ECO:0000313" key="14">
    <source>
        <dbReference type="Proteomes" id="UP000033047"/>
    </source>
</evidence>
<feature type="binding site" evidence="10">
    <location>
        <position position="286"/>
    </location>
    <ligand>
        <name>Zn(2+)</name>
        <dbReference type="ChEBI" id="CHEBI:29105"/>
    </ligand>
</feature>
<gene>
    <name evidence="10" type="primary">rsgA</name>
    <name evidence="13" type="ORF">HMPREF1535_03507</name>
</gene>
<dbReference type="InterPro" id="IPR004881">
    <property type="entry name" value="Ribosome_biogen_GTPase_RsgA"/>
</dbReference>
<dbReference type="Gene3D" id="1.10.40.50">
    <property type="entry name" value="Probable gtpase engc, domain 3"/>
    <property type="match status" value="1"/>
</dbReference>
<dbReference type="GO" id="GO:0003924">
    <property type="term" value="F:GTPase activity"/>
    <property type="evidence" value="ECO:0007669"/>
    <property type="project" value="UniProtKB-UniRule"/>
</dbReference>
<keyword evidence="7 10" id="KW-0862">Zinc</keyword>
<keyword evidence="1 10" id="KW-0963">Cytoplasm</keyword>
<dbReference type="GO" id="GO:0046872">
    <property type="term" value="F:metal ion binding"/>
    <property type="evidence" value="ECO:0007669"/>
    <property type="project" value="UniProtKB-KW"/>
</dbReference>
<dbReference type="GO" id="GO:0019843">
    <property type="term" value="F:rRNA binding"/>
    <property type="evidence" value="ECO:0007669"/>
    <property type="project" value="UniProtKB-KW"/>
</dbReference>
<sequence length="351" mass="39822">MIRLNMYGWNDRLNQLKQESAYNTLSHGRIAIVHRTCYEVISDSGLYQCELTGNMMYGKSDFELPCTGDWVLFQPFDDSKGIIVGMLPRERTLYRKRNGTVAGKQAIASYVDKAFIVQSLDDNFNIRRVERFMVQILEENIHPVLILNKADLPFDKHETEEAIKHLTRRMPVFFTSIHHPETVSRLRDSISEGETVVFVGSSGVGKSSLVNALCERSVLLTSDISQSTGKGRHTSTRREMVLMDGSGVLIDTPGIREFGLTVDNPDSLAEMLEISNYAESCRFKDCTHTNEPSCAVLGAVAEGLLDIKVYESYLKLKREAWHFSASEHEKRKKEKSFTKLVEEVKRRKADS</sequence>
<feature type="binding site" evidence="10">
    <location>
        <position position="294"/>
    </location>
    <ligand>
        <name>Zn(2+)</name>
        <dbReference type="ChEBI" id="CHEBI:29105"/>
    </ligand>
</feature>
<dbReference type="InterPro" id="IPR030378">
    <property type="entry name" value="G_CP_dom"/>
</dbReference>
<dbReference type="EMBL" id="AQHV01000015">
    <property type="protein sequence ID" value="KKB53281.1"/>
    <property type="molecule type" value="Genomic_DNA"/>
</dbReference>
<reference evidence="13 14" key="1">
    <citation type="submission" date="2013-04" db="EMBL/GenBank/DDBJ databases">
        <title>The Genome Sequence of Parabacteroides goldsteinii DSM 19448.</title>
        <authorList>
            <consortium name="The Broad Institute Genomics Platform"/>
            <person name="Earl A."/>
            <person name="Ward D."/>
            <person name="Feldgarden M."/>
            <person name="Gevers D."/>
            <person name="Martens E."/>
            <person name="Sakamoto M."/>
            <person name="Benno Y."/>
            <person name="Song Y."/>
            <person name="Liu C."/>
            <person name="Lee J."/>
            <person name="Bolanos M."/>
            <person name="Vaisanen M.L."/>
            <person name="Finegold S.M."/>
            <person name="Walker B."/>
            <person name="Young S."/>
            <person name="Zeng Q."/>
            <person name="Gargeya S."/>
            <person name="Fitzgerald M."/>
            <person name="Haas B."/>
            <person name="Abouelleil A."/>
            <person name="Allen A.W."/>
            <person name="Alvarado L."/>
            <person name="Arachchi H.M."/>
            <person name="Berlin A.M."/>
            <person name="Chapman S.B."/>
            <person name="Gainer-Dewar J."/>
            <person name="Goldberg J."/>
            <person name="Griggs A."/>
            <person name="Gujja S."/>
            <person name="Hansen M."/>
            <person name="Howarth C."/>
            <person name="Imamovic A."/>
            <person name="Ireland A."/>
            <person name="Larimer J."/>
            <person name="McCowan C."/>
            <person name="Murphy C."/>
            <person name="Pearson M."/>
            <person name="Poon T.W."/>
            <person name="Priest M."/>
            <person name="Roberts A."/>
            <person name="Saif S."/>
            <person name="Shea T."/>
            <person name="Sisk P."/>
            <person name="Sykes S."/>
            <person name="Wortman J."/>
            <person name="Nusbaum C."/>
            <person name="Birren B."/>
        </authorList>
    </citation>
    <scope>NUCLEOTIDE SEQUENCE [LARGE SCALE GENOMIC DNA]</scope>
    <source>
        <strain evidence="13 14">DSM 19448</strain>
    </source>
</reference>
<dbReference type="HOGENOM" id="CLU_033617_0_1_10"/>
<evidence type="ECO:0000313" key="13">
    <source>
        <dbReference type="EMBL" id="KKB53281.1"/>
    </source>
</evidence>
<dbReference type="RefSeq" id="WP_046146937.1">
    <property type="nucleotide sequence ID" value="NZ_KQ033913.1"/>
</dbReference>
<dbReference type="PANTHER" id="PTHR32120:SF10">
    <property type="entry name" value="SMALL RIBOSOMAL SUBUNIT BIOGENESIS GTPASE RSGA"/>
    <property type="match status" value="1"/>
</dbReference>
<keyword evidence="6 10" id="KW-0378">Hydrolase</keyword>
<keyword evidence="9 10" id="KW-0342">GTP-binding</keyword>
<dbReference type="InterPro" id="IPR010914">
    <property type="entry name" value="RsgA_GTPase_dom"/>
</dbReference>
<evidence type="ECO:0000256" key="4">
    <source>
        <dbReference type="ARBA" id="ARBA00022730"/>
    </source>
</evidence>
<comment type="subunit">
    <text evidence="10">Monomer. Associates with 30S ribosomal subunit, binds 16S rRNA.</text>
</comment>
<comment type="similarity">
    <text evidence="10">Belongs to the TRAFAC class YlqF/YawG GTPase family. RsgA subfamily.</text>
</comment>
<keyword evidence="8 10" id="KW-0694">RNA-binding</keyword>
<feature type="domain" description="CP-type G" evidence="12">
    <location>
        <begin position="100"/>
        <end position="258"/>
    </location>
</feature>
<protein>
    <recommendedName>
        <fullName evidence="10">Small ribosomal subunit biogenesis GTPase RsgA</fullName>
        <ecNumber evidence="10">3.6.1.-</ecNumber>
    </recommendedName>
</protein>
<evidence type="ECO:0000259" key="12">
    <source>
        <dbReference type="PROSITE" id="PS51721"/>
    </source>
</evidence>
<dbReference type="EC" id="3.6.1.-" evidence="10"/>
<keyword evidence="5 10" id="KW-0547">Nucleotide-binding</keyword>
<dbReference type="InterPro" id="IPR027417">
    <property type="entry name" value="P-loop_NTPase"/>
</dbReference>
<dbReference type="PATRIC" id="fig|927665.4.peg.3606"/>
<comment type="subcellular location">
    <subcellularLocation>
        <location evidence="10">Cytoplasm</location>
    </subcellularLocation>
</comment>
<keyword evidence="4 10" id="KW-0699">rRNA-binding</keyword>
<evidence type="ECO:0000256" key="1">
    <source>
        <dbReference type="ARBA" id="ARBA00022490"/>
    </source>
</evidence>
<evidence type="ECO:0000259" key="11">
    <source>
        <dbReference type="PROSITE" id="PS50936"/>
    </source>
</evidence>
<dbReference type="GO" id="GO:0005525">
    <property type="term" value="F:GTP binding"/>
    <property type="evidence" value="ECO:0007669"/>
    <property type="project" value="UniProtKB-UniRule"/>
</dbReference>
<dbReference type="NCBIfam" id="TIGR00157">
    <property type="entry name" value="ribosome small subunit-dependent GTPase A"/>
    <property type="match status" value="1"/>
</dbReference>
<dbReference type="Gene3D" id="3.40.50.300">
    <property type="entry name" value="P-loop containing nucleotide triphosphate hydrolases"/>
    <property type="match status" value="1"/>
</dbReference>
<dbReference type="AlphaFoldDB" id="A0A0F5J5V3"/>
<dbReference type="CDD" id="cd01854">
    <property type="entry name" value="YjeQ_EngC"/>
    <property type="match status" value="1"/>
</dbReference>
<dbReference type="HAMAP" id="MF_01820">
    <property type="entry name" value="GTPase_RsgA"/>
    <property type="match status" value="1"/>
</dbReference>
<feature type="binding site" evidence="10">
    <location>
        <begin position="200"/>
        <end position="208"/>
    </location>
    <ligand>
        <name>GTP</name>
        <dbReference type="ChEBI" id="CHEBI:37565"/>
    </ligand>
</feature>
<feature type="binding site" evidence="10">
    <location>
        <position position="281"/>
    </location>
    <ligand>
        <name>Zn(2+)</name>
        <dbReference type="ChEBI" id="CHEBI:29105"/>
    </ligand>
</feature>
<dbReference type="GO" id="GO:0042274">
    <property type="term" value="P:ribosomal small subunit biogenesis"/>
    <property type="evidence" value="ECO:0007669"/>
    <property type="project" value="UniProtKB-UniRule"/>
</dbReference>
<evidence type="ECO:0000256" key="5">
    <source>
        <dbReference type="ARBA" id="ARBA00022741"/>
    </source>
</evidence>
<keyword evidence="2 10" id="KW-0690">Ribosome biogenesis</keyword>
<comment type="caution">
    <text evidence="13">The sequence shown here is derived from an EMBL/GenBank/DDBJ whole genome shotgun (WGS) entry which is preliminary data.</text>
</comment>
<dbReference type="PROSITE" id="PS50936">
    <property type="entry name" value="ENGC_GTPASE"/>
    <property type="match status" value="1"/>
</dbReference>
<dbReference type="Pfam" id="PF03193">
    <property type="entry name" value="RsgA_GTPase"/>
    <property type="match status" value="1"/>
</dbReference>
<comment type="function">
    <text evidence="10">One of several proteins that assist in the late maturation steps of the functional core of the 30S ribosomal subunit. Helps release RbfA from mature subunits. May play a role in the assembly of ribosomal proteins into the subunit. Circularly permuted GTPase that catalyzes slow GTP hydrolysis, GTPase activity is stimulated by the 30S ribosomal subunit.</text>
</comment>
<comment type="cofactor">
    <cofactor evidence="10">
        <name>Zn(2+)</name>
        <dbReference type="ChEBI" id="CHEBI:29105"/>
    </cofactor>
    <text evidence="10">Binds 1 zinc ion per subunit.</text>
</comment>
<accession>A0A0F5J5V3</accession>
<feature type="binding site" evidence="10">
    <location>
        <begin position="148"/>
        <end position="151"/>
    </location>
    <ligand>
        <name>GTP</name>
        <dbReference type="ChEBI" id="CHEBI:37565"/>
    </ligand>
</feature>
<keyword evidence="3 10" id="KW-0479">Metal-binding</keyword>
<organism evidence="13 14">
    <name type="scientific">Parabacteroides goldsteinii DSM 19448 = WAL 12034</name>
    <dbReference type="NCBI Taxonomy" id="927665"/>
    <lineage>
        <taxon>Bacteria</taxon>
        <taxon>Pseudomonadati</taxon>
        <taxon>Bacteroidota</taxon>
        <taxon>Bacteroidia</taxon>
        <taxon>Bacteroidales</taxon>
        <taxon>Tannerellaceae</taxon>
        <taxon>Parabacteroides</taxon>
    </lineage>
</organism>
<dbReference type="SUPFAM" id="SSF52540">
    <property type="entry name" value="P-loop containing nucleoside triphosphate hydrolases"/>
    <property type="match status" value="1"/>
</dbReference>